<evidence type="ECO:0000313" key="2">
    <source>
        <dbReference type="EMBL" id="KYF92434.1"/>
    </source>
</evidence>
<sequence length="163" mass="17663">MRRYVSLFLLALLTFAVRDDDASVRGHARLESVGPGAGAIEAPYTGAVGAPGGSGRWEEDEQLDRWFARESVVVINGQIVDQEEEEILARRLAARREAARTDLPARLSRAVGETIRGVKVLAFKMSDWARGARCEGQRFVSPPRAPAGGCQDGTEDCDGAPPR</sequence>
<comment type="caution">
    <text evidence="2">The sequence shown here is derived from an EMBL/GenBank/DDBJ whole genome shotgun (WGS) entry which is preliminary data.</text>
</comment>
<feature type="region of interest" description="Disordered" evidence="1">
    <location>
        <begin position="140"/>
        <end position="163"/>
    </location>
</feature>
<dbReference type="EMBL" id="JEMB01000923">
    <property type="protein sequence ID" value="KYF92434.1"/>
    <property type="molecule type" value="Genomic_DNA"/>
</dbReference>
<reference evidence="2 3" key="1">
    <citation type="submission" date="2014-02" db="EMBL/GenBank/DDBJ databases">
        <title>The small core and large imbalanced accessory genome model reveals a collaborative survival strategy of Sorangium cellulosum strains in nature.</title>
        <authorList>
            <person name="Han K."/>
            <person name="Peng R."/>
            <person name="Blom J."/>
            <person name="Li Y.-Z."/>
        </authorList>
    </citation>
    <scope>NUCLEOTIDE SEQUENCE [LARGE SCALE GENOMIC DNA]</scope>
    <source>
        <strain evidence="2 3">So0011-07</strain>
    </source>
</reference>
<feature type="compositionally biased region" description="Acidic residues" evidence="1">
    <location>
        <begin position="153"/>
        <end position="163"/>
    </location>
</feature>
<dbReference type="Proteomes" id="UP000075635">
    <property type="component" value="Unassembled WGS sequence"/>
</dbReference>
<dbReference type="AlphaFoldDB" id="A0A150SJ34"/>
<protein>
    <submittedName>
        <fullName evidence="2">Uncharacterized protein</fullName>
    </submittedName>
</protein>
<name>A0A150SJ34_SORCE</name>
<proteinExistence type="predicted"/>
<evidence type="ECO:0000256" key="1">
    <source>
        <dbReference type="SAM" id="MobiDB-lite"/>
    </source>
</evidence>
<gene>
    <name evidence="2" type="ORF">BE17_43990</name>
</gene>
<accession>A0A150SJ34</accession>
<organism evidence="2 3">
    <name type="scientific">Sorangium cellulosum</name>
    <name type="common">Polyangium cellulosum</name>
    <dbReference type="NCBI Taxonomy" id="56"/>
    <lineage>
        <taxon>Bacteria</taxon>
        <taxon>Pseudomonadati</taxon>
        <taxon>Myxococcota</taxon>
        <taxon>Polyangia</taxon>
        <taxon>Polyangiales</taxon>
        <taxon>Polyangiaceae</taxon>
        <taxon>Sorangium</taxon>
    </lineage>
</organism>
<evidence type="ECO:0000313" key="3">
    <source>
        <dbReference type="Proteomes" id="UP000075635"/>
    </source>
</evidence>